<dbReference type="Gene3D" id="3.10.180.10">
    <property type="entry name" value="2,3-Dihydroxybiphenyl 1,2-Dioxygenase, domain 1"/>
    <property type="match status" value="1"/>
</dbReference>
<evidence type="ECO:0000259" key="1">
    <source>
        <dbReference type="PROSITE" id="PS51819"/>
    </source>
</evidence>
<keyword evidence="3" id="KW-1185">Reference proteome</keyword>
<protein>
    <submittedName>
        <fullName evidence="2">VOC family protein</fullName>
    </submittedName>
</protein>
<dbReference type="InterPro" id="IPR037523">
    <property type="entry name" value="VOC_core"/>
</dbReference>
<name>A0ABY5S0V4_9BACL</name>
<reference evidence="2" key="1">
    <citation type="submission" date="2022-01" db="EMBL/GenBank/DDBJ databases">
        <title>Paenibacillus spongiae sp. nov., isolated from marine sponge.</title>
        <authorList>
            <person name="Li Z."/>
            <person name="Zhang M."/>
        </authorList>
    </citation>
    <scope>NUCLEOTIDE SEQUENCE</scope>
    <source>
        <strain evidence="2">PHS-Z3</strain>
    </source>
</reference>
<dbReference type="InterPro" id="IPR029068">
    <property type="entry name" value="Glyas_Bleomycin-R_OHBP_Dase"/>
</dbReference>
<dbReference type="EMBL" id="CP091430">
    <property type="protein sequence ID" value="UVI27274.1"/>
    <property type="molecule type" value="Genomic_DNA"/>
</dbReference>
<evidence type="ECO:0000313" key="2">
    <source>
        <dbReference type="EMBL" id="UVI27274.1"/>
    </source>
</evidence>
<proteinExistence type="predicted"/>
<gene>
    <name evidence="2" type="ORF">L1F29_17480</name>
</gene>
<dbReference type="SUPFAM" id="SSF54593">
    <property type="entry name" value="Glyoxalase/Bleomycin resistance protein/Dihydroxybiphenyl dioxygenase"/>
    <property type="match status" value="1"/>
</dbReference>
<feature type="domain" description="VOC" evidence="1">
    <location>
        <begin position="18"/>
        <end position="159"/>
    </location>
</feature>
<dbReference type="Proteomes" id="UP001057877">
    <property type="component" value="Chromosome"/>
</dbReference>
<sequence length="159" mass="17758">MQTNEEAKVEERLEDITGITCIYIPVNDVYESVKWYQKNLGFQPTDHNQVKPGMEIAILVFPDQNGMLPAAGIRQVVPAIFLMGGGGGATRAAGSYGFTFDSGDRQPVACFITPRIQEMYNRFKENGVNIVTEIPENRPCGPNFRFSDLEGNLLEIWQP</sequence>
<dbReference type="Pfam" id="PF00903">
    <property type="entry name" value="Glyoxalase"/>
    <property type="match status" value="1"/>
</dbReference>
<dbReference type="RefSeq" id="WP_258383359.1">
    <property type="nucleotide sequence ID" value="NZ_CP091430.1"/>
</dbReference>
<evidence type="ECO:0000313" key="3">
    <source>
        <dbReference type="Proteomes" id="UP001057877"/>
    </source>
</evidence>
<dbReference type="PROSITE" id="PS51819">
    <property type="entry name" value="VOC"/>
    <property type="match status" value="1"/>
</dbReference>
<accession>A0ABY5S0V4</accession>
<organism evidence="2 3">
    <name type="scientific">Paenibacillus spongiae</name>
    <dbReference type="NCBI Taxonomy" id="2909671"/>
    <lineage>
        <taxon>Bacteria</taxon>
        <taxon>Bacillati</taxon>
        <taxon>Bacillota</taxon>
        <taxon>Bacilli</taxon>
        <taxon>Bacillales</taxon>
        <taxon>Paenibacillaceae</taxon>
        <taxon>Paenibacillus</taxon>
    </lineage>
</organism>
<dbReference type="InterPro" id="IPR004360">
    <property type="entry name" value="Glyas_Fos-R_dOase_dom"/>
</dbReference>